<dbReference type="FunFam" id="1.20.200.10:FF:000014">
    <property type="entry name" value="3-carboxy-cis,cis-muconate cycloisomerase"/>
    <property type="match status" value="1"/>
</dbReference>
<comment type="caution">
    <text evidence="11">The sequence shown here is derived from an EMBL/GenBank/DDBJ whole genome shotgun (WGS) entry which is preliminary data.</text>
</comment>
<protein>
    <recommendedName>
        <fullName evidence="8 9">3-carboxy-cis,cis-muconate cycloisomerase</fullName>
        <ecNumber evidence="7 9">5.5.1.2</ecNumber>
    </recommendedName>
</protein>
<dbReference type="SUPFAM" id="SSF48557">
    <property type="entry name" value="L-aspartase-like"/>
    <property type="match status" value="1"/>
</dbReference>
<dbReference type="Pfam" id="PF10397">
    <property type="entry name" value="ADSL_C"/>
    <property type="match status" value="1"/>
</dbReference>
<dbReference type="InterPro" id="IPR012789">
    <property type="entry name" value="Protocat_PcaB-like"/>
</dbReference>
<dbReference type="InterPro" id="IPR000362">
    <property type="entry name" value="Fumarate_lyase_fam"/>
</dbReference>
<dbReference type="Gene3D" id="1.10.40.30">
    <property type="entry name" value="Fumarase/aspartase (C-terminal domain)"/>
    <property type="match status" value="1"/>
</dbReference>
<dbReference type="InterPro" id="IPR022761">
    <property type="entry name" value="Fumarate_lyase_N"/>
</dbReference>
<comment type="function">
    <text evidence="5">Catalyzes an anti cycloisomerization.</text>
</comment>
<dbReference type="NCBIfam" id="NF006554">
    <property type="entry name" value="PRK09053.1"/>
    <property type="match status" value="1"/>
</dbReference>
<dbReference type="FunFam" id="1.10.40.30:FF:000007">
    <property type="entry name" value="Adenylosuccinate lyase"/>
    <property type="match status" value="1"/>
</dbReference>
<evidence type="ECO:0000259" key="10">
    <source>
        <dbReference type="SMART" id="SM00998"/>
    </source>
</evidence>
<dbReference type="EC" id="5.5.1.2" evidence="7 9"/>
<evidence type="ECO:0000256" key="2">
    <source>
        <dbReference type="ARBA" id="ARBA00023235"/>
    </source>
</evidence>
<sequence>MQRPGNQLFDAYFTARNMREVFSDQGRVQAMLDFEAALARAEARVGLIPASAVAPIEAACRAEHYDFSALGEAIAIAGNSAIPLVKALGKQIAAHDQNAERYVHLGATSQDVMDTGLVLQLRQALHLIETDLARLGEALAIQARRHVLTPMAGRTWLQHATPVTLGMKIAGWLGAVTRSRQRLQVLKPGLLVLQFGGASGTLAALGEQAMPIAEALAQELQLTLPEQPWHTQRDRLVEFGAALGLIAGSLGKLGRDISLLMQTEAAEVFEPSAPGKGGSSTMPHKRNPVGAAVLIGAATRIPGLLSTLFSAMPQEHERSLGLWHAEWETLPEICCLVSGALQQALLITEGLEVDAGRMAKNLELTQGLVLAEAVSIVLAQRIGRDSAHHLLELCCKRAVAEQRHLRAVLGDEPHVTAELSSAELDQLMNPAHYLGQAQTWVERALAEHFALTA</sequence>
<dbReference type="PRINTS" id="PR00149">
    <property type="entry name" value="FUMRATELYASE"/>
</dbReference>
<dbReference type="GO" id="GO:0047472">
    <property type="term" value="F:3-carboxy-cis,cis-muconate cycloisomerase activity"/>
    <property type="evidence" value="ECO:0007669"/>
    <property type="project" value="UniProtKB-UniRule"/>
</dbReference>
<dbReference type="OrthoDB" id="9768878at2"/>
<dbReference type="InterPro" id="IPR020557">
    <property type="entry name" value="Fumarate_lyase_CS"/>
</dbReference>
<comment type="pathway">
    <text evidence="6">Aromatic compound metabolism; beta-ketoadipate pathway; 5-oxo-4,5-dihydro-2-furylacetate from 3-carboxy-cis,cis-muconate: step 1/2.</text>
</comment>
<evidence type="ECO:0000313" key="12">
    <source>
        <dbReference type="Proteomes" id="UP000286071"/>
    </source>
</evidence>
<dbReference type="SMART" id="SM00998">
    <property type="entry name" value="ADSL_C"/>
    <property type="match status" value="1"/>
</dbReference>
<dbReference type="RefSeq" id="WP_123428244.1">
    <property type="nucleotide sequence ID" value="NZ_MOBJ01000034.1"/>
</dbReference>
<proteinExistence type="inferred from homology"/>
<dbReference type="AlphaFoldDB" id="A0A423GVX4"/>
<evidence type="ECO:0000256" key="7">
    <source>
        <dbReference type="ARBA" id="ARBA00066791"/>
    </source>
</evidence>
<evidence type="ECO:0000313" key="11">
    <source>
        <dbReference type="EMBL" id="RON01703.1"/>
    </source>
</evidence>
<dbReference type="PANTHER" id="PTHR43172">
    <property type="entry name" value="ADENYLOSUCCINATE LYASE"/>
    <property type="match status" value="1"/>
</dbReference>
<comment type="similarity">
    <text evidence="3">Belongs to the class-II fumarase/aspartase family.</text>
</comment>
<dbReference type="PANTHER" id="PTHR43172:SF2">
    <property type="entry name" value="ADENYLOSUCCINATE LYASE C-TERMINAL DOMAIN-CONTAINING PROTEIN"/>
    <property type="match status" value="1"/>
</dbReference>
<reference evidence="11 12" key="1">
    <citation type="submission" date="2016-10" db="EMBL/GenBank/DDBJ databases">
        <title>Comparative genome analysis of multiple Pseudomonas spp. focuses on biocontrol and plant growth promoting traits.</title>
        <authorList>
            <person name="Tao X.-Y."/>
            <person name="Taylor C.G."/>
        </authorList>
    </citation>
    <scope>NUCLEOTIDE SEQUENCE [LARGE SCALE GENOMIC DNA]</scope>
    <source>
        <strain evidence="11 12">48H11</strain>
    </source>
</reference>
<dbReference type="PROSITE" id="PS00163">
    <property type="entry name" value="FUMARATE_LYASES"/>
    <property type="match status" value="1"/>
</dbReference>
<dbReference type="PRINTS" id="PR00145">
    <property type="entry name" value="ARGSUCLYASE"/>
</dbReference>
<feature type="domain" description="Adenylosuccinate lyase C-terminal" evidence="10">
    <location>
        <begin position="366"/>
        <end position="445"/>
    </location>
</feature>
<evidence type="ECO:0000256" key="8">
    <source>
        <dbReference type="ARBA" id="ARBA00069338"/>
    </source>
</evidence>
<evidence type="ECO:0000256" key="4">
    <source>
        <dbReference type="ARBA" id="ARBA00052700"/>
    </source>
</evidence>
<keyword evidence="1" id="KW-0058">Aromatic hydrocarbons catabolism</keyword>
<evidence type="ECO:0000256" key="3">
    <source>
        <dbReference type="ARBA" id="ARBA00034772"/>
    </source>
</evidence>
<evidence type="ECO:0000256" key="1">
    <source>
        <dbReference type="ARBA" id="ARBA00022797"/>
    </source>
</evidence>
<dbReference type="InterPro" id="IPR019468">
    <property type="entry name" value="AdenyloSucc_lyase_C"/>
</dbReference>
<organism evidence="11 12">
    <name type="scientific">Pseudomonas brassicacearum</name>
    <dbReference type="NCBI Taxonomy" id="930166"/>
    <lineage>
        <taxon>Bacteria</taxon>
        <taxon>Pseudomonadati</taxon>
        <taxon>Pseudomonadota</taxon>
        <taxon>Gammaproteobacteria</taxon>
        <taxon>Pseudomonadales</taxon>
        <taxon>Pseudomonadaceae</taxon>
        <taxon>Pseudomonas</taxon>
    </lineage>
</organism>
<dbReference type="GO" id="GO:0019619">
    <property type="term" value="P:3,4-dihydroxybenzoate catabolic process"/>
    <property type="evidence" value="ECO:0007669"/>
    <property type="project" value="InterPro"/>
</dbReference>
<evidence type="ECO:0000256" key="6">
    <source>
        <dbReference type="ARBA" id="ARBA00060626"/>
    </source>
</evidence>
<comment type="catalytic activity">
    <reaction evidence="4">
        <text>2-(carboxymethyl)-5-oxo-2,5-dihydro-2-furoate = 3-carboxy-cis,cis-muconate + H(+)</text>
        <dbReference type="Rhea" id="RHEA:23656"/>
        <dbReference type="ChEBI" id="CHEBI:15378"/>
        <dbReference type="ChEBI" id="CHEBI:57496"/>
        <dbReference type="ChEBI" id="CHEBI:57979"/>
        <dbReference type="EC" id="5.5.1.2"/>
    </reaction>
</comment>
<keyword evidence="2 11" id="KW-0413">Isomerase</keyword>
<evidence type="ECO:0000256" key="9">
    <source>
        <dbReference type="NCBIfam" id="TIGR02426"/>
    </source>
</evidence>
<dbReference type="GO" id="GO:0016829">
    <property type="term" value="F:lyase activity"/>
    <property type="evidence" value="ECO:0007669"/>
    <property type="project" value="UniProtKB-ARBA"/>
</dbReference>
<evidence type="ECO:0000256" key="5">
    <source>
        <dbReference type="ARBA" id="ARBA00056266"/>
    </source>
</evidence>
<dbReference type="InterPro" id="IPR008948">
    <property type="entry name" value="L-Aspartase-like"/>
</dbReference>
<accession>A0A423GVX4</accession>
<dbReference type="Proteomes" id="UP000286071">
    <property type="component" value="Unassembled WGS sequence"/>
</dbReference>
<gene>
    <name evidence="11" type="ORF">BK659_24645</name>
</gene>
<name>A0A423GVX4_9PSED</name>
<dbReference type="EMBL" id="MOBJ01000034">
    <property type="protein sequence ID" value="RON01703.1"/>
    <property type="molecule type" value="Genomic_DNA"/>
</dbReference>
<dbReference type="Gene3D" id="1.20.200.10">
    <property type="entry name" value="Fumarase/aspartase (Central domain)"/>
    <property type="match status" value="1"/>
</dbReference>
<dbReference type="NCBIfam" id="TIGR02426">
    <property type="entry name" value="protocat_pcaB"/>
    <property type="match status" value="1"/>
</dbReference>
<dbReference type="Pfam" id="PF00206">
    <property type="entry name" value="Lyase_1"/>
    <property type="match status" value="1"/>
</dbReference>
<dbReference type="CDD" id="cd01597">
    <property type="entry name" value="pCLME"/>
    <property type="match status" value="1"/>
</dbReference>